<dbReference type="PANTHER" id="PTHR35869:SF1">
    <property type="entry name" value="OUTER-MEMBRANE LIPOPROTEIN CARRIER PROTEIN"/>
    <property type="match status" value="1"/>
</dbReference>
<keyword evidence="4" id="KW-1185">Reference proteome</keyword>
<comment type="caution">
    <text evidence="3">The sequence shown here is derived from an EMBL/GenBank/DDBJ whole genome shotgun (WGS) entry which is preliminary data.</text>
</comment>
<reference evidence="3 4" key="1">
    <citation type="submission" date="2015-11" db="EMBL/GenBank/DDBJ databases">
        <authorList>
            <person name="Lin W."/>
        </authorList>
    </citation>
    <scope>NUCLEOTIDE SEQUENCE [LARGE SCALE GENOMIC DNA]</scope>
    <source>
        <strain evidence="3 4">HCH-1</strain>
    </source>
</reference>
<dbReference type="RefSeq" id="WP_085053545.1">
    <property type="nucleotide sequence ID" value="NZ_LNQR01000118.1"/>
</dbReference>
<dbReference type="PANTHER" id="PTHR35869">
    <property type="entry name" value="OUTER-MEMBRANE LIPOPROTEIN CARRIER PROTEIN"/>
    <property type="match status" value="1"/>
</dbReference>
<dbReference type="InterPro" id="IPR029046">
    <property type="entry name" value="LolA/LolB/LppX"/>
</dbReference>
<dbReference type="Pfam" id="PF03548">
    <property type="entry name" value="LolA"/>
    <property type="match status" value="1"/>
</dbReference>
<evidence type="ECO:0000256" key="2">
    <source>
        <dbReference type="SAM" id="SignalP"/>
    </source>
</evidence>
<dbReference type="Proteomes" id="UP000060487">
    <property type="component" value="Unassembled WGS sequence"/>
</dbReference>
<keyword evidence="3" id="KW-0449">Lipoprotein</keyword>
<name>A0ABR5SD86_9BACT</name>
<dbReference type="SUPFAM" id="SSF89392">
    <property type="entry name" value="Prokaryotic lipoproteins and lipoprotein localization factors"/>
    <property type="match status" value="1"/>
</dbReference>
<dbReference type="CDD" id="cd16325">
    <property type="entry name" value="LolA"/>
    <property type="match status" value="1"/>
</dbReference>
<gene>
    <name evidence="3" type="primary">lolA</name>
    <name evidence="3" type="ORF">ASN18_2928</name>
</gene>
<evidence type="ECO:0000313" key="3">
    <source>
        <dbReference type="EMBL" id="KWT78201.1"/>
    </source>
</evidence>
<organism evidence="3 4">
    <name type="scientific">Candidatus Magnetominusculus xianensis</name>
    <dbReference type="NCBI Taxonomy" id="1748249"/>
    <lineage>
        <taxon>Bacteria</taxon>
        <taxon>Pseudomonadati</taxon>
        <taxon>Nitrospirota</taxon>
        <taxon>Nitrospiria</taxon>
        <taxon>Nitrospirales</taxon>
        <taxon>Nitrospiraceae</taxon>
        <taxon>Candidatus Magnetominusculus</taxon>
    </lineage>
</organism>
<dbReference type="Gene3D" id="2.50.20.10">
    <property type="entry name" value="Lipoprotein localisation LolA/LolB/LppX"/>
    <property type="match status" value="1"/>
</dbReference>
<keyword evidence="1 2" id="KW-0732">Signal</keyword>
<evidence type="ECO:0000313" key="4">
    <source>
        <dbReference type="Proteomes" id="UP000060487"/>
    </source>
</evidence>
<evidence type="ECO:0000256" key="1">
    <source>
        <dbReference type="ARBA" id="ARBA00022729"/>
    </source>
</evidence>
<feature type="chain" id="PRO_5046622380" evidence="2">
    <location>
        <begin position="26"/>
        <end position="210"/>
    </location>
</feature>
<protein>
    <submittedName>
        <fullName evidence="3">Outer membrane lipoprotein carrier protein LolA</fullName>
    </submittedName>
</protein>
<dbReference type="EMBL" id="LNQR01000118">
    <property type="protein sequence ID" value="KWT78201.1"/>
    <property type="molecule type" value="Genomic_DNA"/>
</dbReference>
<accession>A0ABR5SD86</accession>
<feature type="signal peptide" evidence="2">
    <location>
        <begin position="1"/>
        <end position="25"/>
    </location>
</feature>
<dbReference type="InterPro" id="IPR004564">
    <property type="entry name" value="OM_lipoprot_carrier_LolA-like"/>
</dbReference>
<sequence length="210" mass="23884">MKKKTVLSAVSLVLCVLFMVSGAEASGPIFMKIKSAYDSFKDISGKFLQVSNIKELNKEMSYEGTFRIKPPSRMSWRYEGEDEQEVYINDDELLVYKKKHNQAMRSKIEEAAIAQTPLALLRGLKNIETNYDITEKNNIMRLTPKNTGQNVKYFDVYPSKDAAFPIKKIVFYDKNDNTIELTLQGVKTNIGLSSEIFQFTPPDGTTIIDN</sequence>
<proteinExistence type="predicted"/>